<keyword evidence="4" id="KW-1185">Reference proteome</keyword>
<proteinExistence type="predicted"/>
<dbReference type="Proteomes" id="UP000823388">
    <property type="component" value="Chromosome 9N"/>
</dbReference>
<dbReference type="SMART" id="SM00768">
    <property type="entry name" value="X8"/>
    <property type="match status" value="1"/>
</dbReference>
<evidence type="ECO:0000313" key="4">
    <source>
        <dbReference type="Proteomes" id="UP000823388"/>
    </source>
</evidence>
<reference evidence="3" key="1">
    <citation type="submission" date="2020-05" db="EMBL/GenBank/DDBJ databases">
        <title>WGS assembly of Panicum virgatum.</title>
        <authorList>
            <person name="Lovell J.T."/>
            <person name="Jenkins J."/>
            <person name="Shu S."/>
            <person name="Juenger T.E."/>
            <person name="Schmutz J."/>
        </authorList>
    </citation>
    <scope>NUCLEOTIDE SEQUENCE</scope>
    <source>
        <strain evidence="3">AP13</strain>
    </source>
</reference>
<dbReference type="PANTHER" id="PTHR31044">
    <property type="entry name" value="BETA-1,3 GLUCANASE"/>
    <property type="match status" value="1"/>
</dbReference>
<dbReference type="InterPro" id="IPR044788">
    <property type="entry name" value="X8_dom_prot"/>
</dbReference>
<evidence type="ECO:0000256" key="1">
    <source>
        <dbReference type="ARBA" id="ARBA00022729"/>
    </source>
</evidence>
<evidence type="ECO:0000259" key="2">
    <source>
        <dbReference type="SMART" id="SM00768"/>
    </source>
</evidence>
<evidence type="ECO:0000313" key="3">
    <source>
        <dbReference type="EMBL" id="KAG2535185.1"/>
    </source>
</evidence>
<organism evidence="3 4">
    <name type="scientific">Panicum virgatum</name>
    <name type="common">Blackwell switchgrass</name>
    <dbReference type="NCBI Taxonomy" id="38727"/>
    <lineage>
        <taxon>Eukaryota</taxon>
        <taxon>Viridiplantae</taxon>
        <taxon>Streptophyta</taxon>
        <taxon>Embryophyta</taxon>
        <taxon>Tracheophyta</taxon>
        <taxon>Spermatophyta</taxon>
        <taxon>Magnoliopsida</taxon>
        <taxon>Liliopsida</taxon>
        <taxon>Poales</taxon>
        <taxon>Poaceae</taxon>
        <taxon>PACMAD clade</taxon>
        <taxon>Panicoideae</taxon>
        <taxon>Panicodae</taxon>
        <taxon>Paniceae</taxon>
        <taxon>Panicinae</taxon>
        <taxon>Panicum</taxon>
        <taxon>Panicum sect. Hiantes</taxon>
    </lineage>
</organism>
<sequence length="116" mass="13343">MHTSLPPNAGRVKSWDLKKHDKKWRIADEKTTDDVLKKALDWERSPGGAYCTMIQPNKSWHLPNTVRDHARCIYAFNSYWKKFKKHGGTCYCYFNAAAVVTDLDPSHNSCHFESAA</sequence>
<dbReference type="AlphaFoldDB" id="A0A8T0ME52"/>
<accession>A0A8T0ME52</accession>
<dbReference type="InterPro" id="IPR012946">
    <property type="entry name" value="X8"/>
</dbReference>
<gene>
    <name evidence="3" type="ORF">PVAP13_9NG098800</name>
</gene>
<name>A0A8T0ME52_PANVG</name>
<dbReference type="Pfam" id="PF07983">
    <property type="entry name" value="X8"/>
    <property type="match status" value="1"/>
</dbReference>
<protein>
    <recommendedName>
        <fullName evidence="2">X8 domain-containing protein</fullName>
    </recommendedName>
</protein>
<feature type="domain" description="X8" evidence="2">
    <location>
        <begin position="23"/>
        <end position="112"/>
    </location>
</feature>
<comment type="caution">
    <text evidence="3">The sequence shown here is derived from an EMBL/GenBank/DDBJ whole genome shotgun (WGS) entry which is preliminary data.</text>
</comment>
<dbReference type="PANTHER" id="PTHR31044:SF35">
    <property type="entry name" value="GLUCAN ENDO-1,3-BETA-GLUCOSIDASE 4-LIKE"/>
    <property type="match status" value="1"/>
</dbReference>
<dbReference type="GO" id="GO:0009506">
    <property type="term" value="C:plasmodesma"/>
    <property type="evidence" value="ECO:0007669"/>
    <property type="project" value="UniProtKB-ARBA"/>
</dbReference>
<dbReference type="EMBL" id="CM029054">
    <property type="protein sequence ID" value="KAG2535185.1"/>
    <property type="molecule type" value="Genomic_DNA"/>
</dbReference>
<keyword evidence="1" id="KW-0732">Signal</keyword>